<dbReference type="EMBL" id="RHHQ01000019">
    <property type="protein sequence ID" value="RNB82696.1"/>
    <property type="molecule type" value="Genomic_DNA"/>
</dbReference>
<dbReference type="OrthoDB" id="2380109at2"/>
<dbReference type="AlphaFoldDB" id="A0A3M8D3P7"/>
<name>A0A3M8D3P7_9BACL</name>
<organism evidence="1 2">
    <name type="scientific">Brevibacillus fluminis</name>
    <dbReference type="NCBI Taxonomy" id="511487"/>
    <lineage>
        <taxon>Bacteria</taxon>
        <taxon>Bacillati</taxon>
        <taxon>Bacillota</taxon>
        <taxon>Bacilli</taxon>
        <taxon>Bacillales</taxon>
        <taxon>Paenibacillaceae</taxon>
        <taxon>Brevibacillus</taxon>
    </lineage>
</organism>
<protein>
    <recommendedName>
        <fullName evidence="3">YaaC family protein</fullName>
    </recommendedName>
</protein>
<evidence type="ECO:0000313" key="2">
    <source>
        <dbReference type="Proteomes" id="UP000271031"/>
    </source>
</evidence>
<dbReference type="Proteomes" id="UP000271031">
    <property type="component" value="Unassembled WGS sequence"/>
</dbReference>
<evidence type="ECO:0000313" key="1">
    <source>
        <dbReference type="EMBL" id="RNB82696.1"/>
    </source>
</evidence>
<reference evidence="1 2" key="1">
    <citation type="submission" date="2018-10" db="EMBL/GenBank/DDBJ databases">
        <title>Phylogenomics of Brevibacillus.</title>
        <authorList>
            <person name="Dunlap C."/>
        </authorList>
    </citation>
    <scope>NUCLEOTIDE SEQUENCE [LARGE SCALE GENOMIC DNA]</scope>
    <source>
        <strain evidence="1 2">JCM 15716</strain>
    </source>
</reference>
<sequence length="338" mass="38806">MVRNLAFSSWDFLRFLETEPTARRLLAAFYQKHGFESPDKLAFQQSTRLLYTVKHARQCYETAATSDLLIKPLLLFYGCTHLLKAVILCKDPTYPQNSRMLQHGVTTRKVKRTPYHILDDEVRPQKEGLFAHAAKLLRIPNLQERYTMGELFSVLPELTPTYTELMGPNHWDKVTYHEADRLLSFPQGTRGSLLYSRETFLDYLTRHGGGNVAFSLHGDGIPIGSPVGTQAHVQVMPKSNVGLEAHPLFASTPQGYYFWNVEGNDVPPPQWAVHFLLLYLLGMLCRYEAELWGDFVYSHSYGELVLVEHFFSEHLERFPLLISELIQKEPVKKPRPPS</sequence>
<dbReference type="Pfam" id="PF14175">
    <property type="entry name" value="YaaC"/>
    <property type="match status" value="1"/>
</dbReference>
<proteinExistence type="predicted"/>
<accession>A0A3M8D3P7</accession>
<gene>
    <name evidence="1" type="ORF">EDM56_22575</name>
</gene>
<dbReference type="InterPro" id="IPR026988">
    <property type="entry name" value="YaaC-like"/>
</dbReference>
<keyword evidence="2" id="KW-1185">Reference proteome</keyword>
<comment type="caution">
    <text evidence="1">The sequence shown here is derived from an EMBL/GenBank/DDBJ whole genome shotgun (WGS) entry which is preliminary data.</text>
</comment>
<evidence type="ECO:0008006" key="3">
    <source>
        <dbReference type="Google" id="ProtNLM"/>
    </source>
</evidence>